<dbReference type="RefSeq" id="WP_065413101.1">
    <property type="nucleotide sequence ID" value="NZ_MASQ01000078.1"/>
</dbReference>
<sequence length="149" mass="16542">MMTASTIQMTIDRDGLYASLIAAADHAKYLDPTNLSPEDQEFAMAANLLQAAMTRIAAKHVPKTACTLTYRDMAEAVRKRNPNTKPACNCRPETLRNIQVFQYLDDNDLGDGVGYQTNLKGKINTKFSALAVESVATHYPKLLFENGWK</sequence>
<dbReference type="EMBL" id="MASQ01000078">
    <property type="protein sequence ID" value="OCB03090.1"/>
    <property type="molecule type" value="Genomic_DNA"/>
</dbReference>
<gene>
    <name evidence="1" type="ORF">BBC27_09580</name>
</gene>
<dbReference type="Proteomes" id="UP000093129">
    <property type="component" value="Unassembled WGS sequence"/>
</dbReference>
<organism evidence="1 2">
    <name type="scientific">Acidithiobacillus ferrivorans</name>
    <dbReference type="NCBI Taxonomy" id="160808"/>
    <lineage>
        <taxon>Bacteria</taxon>
        <taxon>Pseudomonadati</taxon>
        <taxon>Pseudomonadota</taxon>
        <taxon>Acidithiobacillia</taxon>
        <taxon>Acidithiobacillales</taxon>
        <taxon>Acidithiobacillaceae</taxon>
        <taxon>Acidithiobacillus</taxon>
    </lineage>
</organism>
<name>A0A1B9BZJ7_9PROT</name>
<dbReference type="AlphaFoldDB" id="A0A1B9BZJ7"/>
<reference evidence="1 2" key="1">
    <citation type="submission" date="2016-07" db="EMBL/GenBank/DDBJ databases">
        <title>Draft genome of a psychrotolerant acidophile Acidithiobacillus ferrivorans strain YL15.</title>
        <authorList>
            <person name="Peng T."/>
            <person name="Ma L."/>
            <person name="Nan M."/>
            <person name="An N."/>
            <person name="Wang M."/>
            <person name="Qiu G."/>
            <person name="Zeng W."/>
        </authorList>
    </citation>
    <scope>NUCLEOTIDE SEQUENCE [LARGE SCALE GENOMIC DNA]</scope>
    <source>
        <strain evidence="1 2">YL15</strain>
    </source>
</reference>
<protein>
    <submittedName>
        <fullName evidence="1">Uncharacterized protein</fullName>
    </submittedName>
</protein>
<evidence type="ECO:0000313" key="1">
    <source>
        <dbReference type="EMBL" id="OCB03090.1"/>
    </source>
</evidence>
<accession>A0A1B9BZJ7</accession>
<proteinExistence type="predicted"/>
<comment type="caution">
    <text evidence="1">The sequence shown here is derived from an EMBL/GenBank/DDBJ whole genome shotgun (WGS) entry which is preliminary data.</text>
</comment>
<evidence type="ECO:0000313" key="2">
    <source>
        <dbReference type="Proteomes" id="UP000093129"/>
    </source>
</evidence>